<sequence length="220" mass="25507">MVDFEELDNFRRQWKNDLKTDLYVSEDRQSVKNVVVSESPHSPNELDSHNDVRSNSNILDPHPDRSNESGESCYCPKNDKFDPTSTGDKKLSHAEEMGNISKPAKFRKILTREERKSVENKNKFKPFLIAEMLLEGVSGQDSVHKMDHDEDKVRELFIKDRNKKLKLCSSVSAQSDSGTEKNRSFLDIFLADLVTAVFCLNGLVKREFYMKYFYRQICKI</sequence>
<accession>A0AAD9J8T9</accession>
<proteinExistence type="predicted"/>
<dbReference type="AlphaFoldDB" id="A0AAD9J8T9"/>
<evidence type="ECO:0000256" key="1">
    <source>
        <dbReference type="SAM" id="MobiDB-lite"/>
    </source>
</evidence>
<feature type="region of interest" description="Disordered" evidence="1">
    <location>
        <begin position="29"/>
        <end position="94"/>
    </location>
</feature>
<keyword evidence="3" id="KW-1185">Reference proteome</keyword>
<gene>
    <name evidence="2" type="ORF">LSH36_489g01065</name>
</gene>
<dbReference type="Proteomes" id="UP001208570">
    <property type="component" value="Unassembled WGS sequence"/>
</dbReference>
<feature type="compositionally biased region" description="Basic and acidic residues" evidence="1">
    <location>
        <begin position="77"/>
        <end position="94"/>
    </location>
</feature>
<comment type="caution">
    <text evidence="2">The sequence shown here is derived from an EMBL/GenBank/DDBJ whole genome shotgun (WGS) entry which is preliminary data.</text>
</comment>
<organism evidence="2 3">
    <name type="scientific">Paralvinella palmiformis</name>
    <dbReference type="NCBI Taxonomy" id="53620"/>
    <lineage>
        <taxon>Eukaryota</taxon>
        <taxon>Metazoa</taxon>
        <taxon>Spiralia</taxon>
        <taxon>Lophotrochozoa</taxon>
        <taxon>Annelida</taxon>
        <taxon>Polychaeta</taxon>
        <taxon>Sedentaria</taxon>
        <taxon>Canalipalpata</taxon>
        <taxon>Terebellida</taxon>
        <taxon>Terebelliformia</taxon>
        <taxon>Alvinellidae</taxon>
        <taxon>Paralvinella</taxon>
    </lineage>
</organism>
<dbReference type="EMBL" id="JAODUP010000489">
    <property type="protein sequence ID" value="KAK2148609.1"/>
    <property type="molecule type" value="Genomic_DNA"/>
</dbReference>
<evidence type="ECO:0000313" key="2">
    <source>
        <dbReference type="EMBL" id="KAK2148609.1"/>
    </source>
</evidence>
<evidence type="ECO:0000313" key="3">
    <source>
        <dbReference type="Proteomes" id="UP001208570"/>
    </source>
</evidence>
<name>A0AAD9J8T9_9ANNE</name>
<protein>
    <submittedName>
        <fullName evidence="2">Uncharacterized protein</fullName>
    </submittedName>
</protein>
<reference evidence="2" key="1">
    <citation type="journal article" date="2023" name="Mol. Biol. Evol.">
        <title>Third-Generation Sequencing Reveals the Adaptive Role of the Epigenome in Three Deep-Sea Polychaetes.</title>
        <authorList>
            <person name="Perez M."/>
            <person name="Aroh O."/>
            <person name="Sun Y."/>
            <person name="Lan Y."/>
            <person name="Juniper S.K."/>
            <person name="Young C.R."/>
            <person name="Angers B."/>
            <person name="Qian P.Y."/>
        </authorList>
    </citation>
    <scope>NUCLEOTIDE SEQUENCE</scope>
    <source>
        <strain evidence="2">P08H-3</strain>
    </source>
</reference>